<dbReference type="InterPro" id="IPR057678">
    <property type="entry name" value="DUF7918"/>
</dbReference>
<dbReference type="AlphaFoldDB" id="A0A0D2EDF2"/>
<evidence type="ECO:0000256" key="1">
    <source>
        <dbReference type="SAM" id="Coils"/>
    </source>
</evidence>
<feature type="coiled-coil region" evidence="1">
    <location>
        <begin position="287"/>
        <end position="321"/>
    </location>
</feature>
<organism evidence="4 5">
    <name type="scientific">Exophiala xenobiotica</name>
    <dbReference type="NCBI Taxonomy" id="348802"/>
    <lineage>
        <taxon>Eukaryota</taxon>
        <taxon>Fungi</taxon>
        <taxon>Dikarya</taxon>
        <taxon>Ascomycota</taxon>
        <taxon>Pezizomycotina</taxon>
        <taxon>Eurotiomycetes</taxon>
        <taxon>Chaetothyriomycetidae</taxon>
        <taxon>Chaetothyriales</taxon>
        <taxon>Herpotrichiellaceae</taxon>
        <taxon>Exophiala</taxon>
    </lineage>
</organism>
<dbReference type="Pfam" id="PF25534">
    <property type="entry name" value="DUF7918"/>
    <property type="match status" value="1"/>
</dbReference>
<dbReference type="HOGENOM" id="CLU_070614_1_0_1"/>
<gene>
    <name evidence="4" type="ORF">PV05_08339</name>
</gene>
<evidence type="ECO:0000313" key="5">
    <source>
        <dbReference type="Proteomes" id="UP000054342"/>
    </source>
</evidence>
<dbReference type="PANTHER" id="PTHR36223:SF1">
    <property type="entry name" value="TRANSCRIPTION ELONGATION FACTOR EAF N-TERMINAL DOMAIN-CONTAINING PROTEIN"/>
    <property type="match status" value="1"/>
</dbReference>
<dbReference type="GeneID" id="25330247"/>
<dbReference type="PANTHER" id="PTHR36223">
    <property type="entry name" value="BETA-LACTAMASE-TYPE TRANSPEPTIDASE FOLD DOMAIN CONTAINING PROTEIN"/>
    <property type="match status" value="1"/>
</dbReference>
<accession>A0A0D2EDF2</accession>
<dbReference type="OrthoDB" id="3364132at2759"/>
<protein>
    <recommendedName>
        <fullName evidence="3">DUF7918 domain-containing protein</fullName>
    </recommendedName>
</protein>
<feature type="domain" description="DUF7918" evidence="3">
    <location>
        <begin position="7"/>
        <end position="210"/>
    </location>
</feature>
<dbReference type="EMBL" id="KN847321">
    <property type="protein sequence ID" value="KIW52715.1"/>
    <property type="molecule type" value="Genomic_DNA"/>
</dbReference>
<dbReference type="STRING" id="348802.A0A0D2EDF2"/>
<feature type="region of interest" description="Disordered" evidence="2">
    <location>
        <begin position="336"/>
        <end position="378"/>
    </location>
</feature>
<evidence type="ECO:0000259" key="3">
    <source>
        <dbReference type="Pfam" id="PF25534"/>
    </source>
</evidence>
<proteinExistence type="predicted"/>
<keyword evidence="1" id="KW-0175">Coiled coil</keyword>
<sequence length="378" mass="41803">MAVLGNLEVTISSQGNTLQEYYVDPGAVANILSGSSTQQAATVIKYIEATPKAEFQITYKTIGELDFGKADYIVFRTFVDGQRLTSPCVEQKDLDKQGYYACSRSGAVRCDEVVSKLHPFCWKELSITDETSTTSPAVDPKNHAQIGTIKVQCNRKRTTSYRGKRTLPYMPLSNEPVPEKALKGRAVDVKDDLQNPGTSERVNVLTTNPLPNLSSFTDPNVRLSQTFTIASLTEVDALQILEVLPRTPPPLPLEDRATNSLTLEEATTMLDRQKVQSRHFFSGPMAGIELKAELEAARLAIERLEAQKLKLEENLGALRRSVAAIVAFPQGDYEEDGNANSIVKREAPDRANPRESLSTTEPPRKRVKHEPEVIDLSD</sequence>
<reference evidence="4 5" key="1">
    <citation type="submission" date="2015-01" db="EMBL/GenBank/DDBJ databases">
        <title>The Genome Sequence of Exophiala xenobiotica CBS118157.</title>
        <authorList>
            <consortium name="The Broad Institute Genomics Platform"/>
            <person name="Cuomo C."/>
            <person name="de Hoog S."/>
            <person name="Gorbushina A."/>
            <person name="Stielow B."/>
            <person name="Teixiera M."/>
            <person name="Abouelleil A."/>
            <person name="Chapman S.B."/>
            <person name="Priest M."/>
            <person name="Young S.K."/>
            <person name="Wortman J."/>
            <person name="Nusbaum C."/>
            <person name="Birren B."/>
        </authorList>
    </citation>
    <scope>NUCLEOTIDE SEQUENCE [LARGE SCALE GENOMIC DNA]</scope>
    <source>
        <strain evidence="4 5">CBS 118157</strain>
    </source>
</reference>
<evidence type="ECO:0000313" key="4">
    <source>
        <dbReference type="EMBL" id="KIW52715.1"/>
    </source>
</evidence>
<evidence type="ECO:0000256" key="2">
    <source>
        <dbReference type="SAM" id="MobiDB-lite"/>
    </source>
</evidence>
<name>A0A0D2EDF2_9EURO</name>
<keyword evidence="5" id="KW-1185">Reference proteome</keyword>
<dbReference type="Proteomes" id="UP000054342">
    <property type="component" value="Unassembled WGS sequence"/>
</dbReference>
<dbReference type="RefSeq" id="XP_013313299.1">
    <property type="nucleotide sequence ID" value="XM_013457845.1"/>
</dbReference>
<feature type="compositionally biased region" description="Basic and acidic residues" evidence="2">
    <location>
        <begin position="343"/>
        <end position="353"/>
    </location>
</feature>